<dbReference type="Pfam" id="PF01535">
    <property type="entry name" value="PPR"/>
    <property type="match status" value="6"/>
</dbReference>
<dbReference type="FunFam" id="1.25.40.10:FF:000090">
    <property type="entry name" value="Pentatricopeptide repeat-containing protein, chloroplastic"/>
    <property type="match status" value="1"/>
</dbReference>
<name>M0VTS4_HORVV</name>
<evidence type="ECO:0000313" key="2">
    <source>
        <dbReference type="Proteomes" id="UP000011116"/>
    </source>
</evidence>
<accession>M0VTS4</accession>
<evidence type="ECO:0008006" key="3">
    <source>
        <dbReference type="Google" id="ProtNLM"/>
    </source>
</evidence>
<sequence>MKTGCFQTLLLLPRASAPRRQVSGDWRLMGAMEMRSDGAQQRPSAMLLRPPVLRFSLPVGMAIGTAAAAAVRRNLGAAGPDLAVAHLCCSSTPTTYTAAHLPPTPATLLALLRRAPAPAPHPSTAVHACLLKSAYFRPGGCTVPNSLLASYATSGDSLAAAKLFDEMPLRDVASWTSMMRAHLAEGSPSQALRMLRGMLGGGSGAPEPDGVVLVVALRACAELEDLPLGASLHAVAERRGLQGGDIFVANSLVDMYARCLDLRSARKVFDMIPCRNVVSWNTMLSGLSRAGRAADALDLLASSSSLLKEGDIGFDETTLAVLLQLCKRLEGGQAMWCRSVHAVAIRRGLLLSSTGLPLLNALLDAYAKCGLLEHALRLFRGMPERNIVTWSTIIAGCAHNGRPGEAVACAVAMREAGETPNSVTILSILEACADCAEMAASRCAHGVALRSGLALEREVSNALVDMYGKCGDVAAATKVFNAMPRRDVLTWNSMIGVLGMNGRARDALALLDRMEQEGDITPNGVTMLAVLSACAHGGLVEEGVACSERMTVTHLVEPQVEHLSCVVDMLARAGDLEGSARVIEERMSTSSSPAAWSALLSACRGHGSDSTVSRDAACRVLELEPGNAAGYLMSMGVPGAGETAARMRWLMRERGVGVTGGHSMVQVGQNTHSFMSWDGCHTDRAQVYSMLHLLHQQMLPPTPPHPNHHHITLLSCTPAS</sequence>
<dbReference type="Gene3D" id="1.25.40.10">
    <property type="entry name" value="Tetratricopeptide repeat domain"/>
    <property type="match status" value="4"/>
</dbReference>
<reference evidence="2" key="1">
    <citation type="journal article" date="2012" name="Nature">
        <title>A physical, genetic and functional sequence assembly of the barley genome.</title>
        <authorList>
            <consortium name="The International Barley Genome Sequencing Consortium"/>
            <person name="Mayer K.F."/>
            <person name="Waugh R."/>
            <person name="Brown J.W."/>
            <person name="Schulman A."/>
            <person name="Langridge P."/>
            <person name="Platzer M."/>
            <person name="Fincher G.B."/>
            <person name="Muehlbauer G.J."/>
            <person name="Sato K."/>
            <person name="Close T.J."/>
            <person name="Wise R.P."/>
            <person name="Stein N."/>
        </authorList>
    </citation>
    <scope>NUCLEOTIDE SEQUENCE [LARGE SCALE GENOMIC DNA]</scope>
    <source>
        <strain evidence="2">cv. Morex</strain>
    </source>
</reference>
<dbReference type="STRING" id="112509.M0VTS4"/>
<keyword evidence="2" id="KW-1185">Reference proteome</keyword>
<dbReference type="Proteomes" id="UP000011116">
    <property type="component" value="Chromosome 1H"/>
</dbReference>
<dbReference type="GO" id="GO:0009451">
    <property type="term" value="P:RNA modification"/>
    <property type="evidence" value="ECO:0000318"/>
    <property type="project" value="GO_Central"/>
</dbReference>
<dbReference type="SMR" id="M0VTS4"/>
<dbReference type="Gramene" id="HORVU.MOREX.r3.1HG0083550.1">
    <property type="protein sequence ID" value="HORVU.MOREX.r3.1HG0083550.1.CDS1"/>
    <property type="gene ID" value="HORVU.MOREX.r3.1HG0083550"/>
</dbReference>
<dbReference type="NCBIfam" id="TIGR00756">
    <property type="entry name" value="PPR"/>
    <property type="match status" value="4"/>
</dbReference>
<dbReference type="FunCoup" id="M0VTS4">
    <property type="interactions" value="109"/>
</dbReference>
<dbReference type="AlphaFoldDB" id="M0VTS4"/>
<dbReference type="eggNOG" id="KOG4197">
    <property type="taxonomic scope" value="Eukaryota"/>
</dbReference>
<organism evidence="1 2">
    <name type="scientific">Hordeum vulgare subsp. vulgare</name>
    <name type="common">Domesticated barley</name>
    <dbReference type="NCBI Taxonomy" id="112509"/>
    <lineage>
        <taxon>Eukaryota</taxon>
        <taxon>Viridiplantae</taxon>
        <taxon>Streptophyta</taxon>
        <taxon>Embryophyta</taxon>
        <taxon>Tracheophyta</taxon>
        <taxon>Spermatophyta</taxon>
        <taxon>Magnoliopsida</taxon>
        <taxon>Liliopsida</taxon>
        <taxon>Poales</taxon>
        <taxon>Poaceae</taxon>
        <taxon>BOP clade</taxon>
        <taxon>Pooideae</taxon>
        <taxon>Triticodae</taxon>
        <taxon>Triticeae</taxon>
        <taxon>Hordeinae</taxon>
        <taxon>Hordeum</taxon>
    </lineage>
</organism>
<reference evidence="1" key="3">
    <citation type="submission" date="2022-01" db="UniProtKB">
        <authorList>
            <consortium name="EnsemblPlants"/>
        </authorList>
    </citation>
    <scope>IDENTIFICATION</scope>
    <source>
        <strain evidence="1">subsp. vulgare</strain>
    </source>
</reference>
<dbReference type="InParanoid" id="M0VTS4"/>
<dbReference type="PANTHER" id="PTHR47926:SF452">
    <property type="entry name" value="PENTATRICOPEPTIDE REPEAT-CONTAINING PROTEIN"/>
    <property type="match status" value="1"/>
</dbReference>
<reference evidence="1" key="2">
    <citation type="submission" date="2020-10" db="EMBL/GenBank/DDBJ databases">
        <authorList>
            <person name="Scholz U."/>
            <person name="Mascher M."/>
            <person name="Fiebig A."/>
        </authorList>
    </citation>
    <scope>NUCLEOTIDE SEQUENCE [LARGE SCALE GENOMIC DNA]</scope>
    <source>
        <strain evidence="1">cv. Morex</strain>
    </source>
</reference>
<dbReference type="Pfam" id="PF13041">
    <property type="entry name" value="PPR_2"/>
    <property type="match status" value="1"/>
</dbReference>
<evidence type="ECO:0000313" key="1">
    <source>
        <dbReference type="EnsemblPlants" id="HORVU.MOREX.r3.1HG0083550.1.CDS1"/>
    </source>
</evidence>
<dbReference type="PROSITE" id="PS51375">
    <property type="entry name" value="PPR"/>
    <property type="match status" value="4"/>
</dbReference>
<dbReference type="GO" id="GO:0003723">
    <property type="term" value="F:RNA binding"/>
    <property type="evidence" value="ECO:0000318"/>
    <property type="project" value="GO_Central"/>
</dbReference>
<dbReference type="InterPro" id="IPR011990">
    <property type="entry name" value="TPR-like_helical_dom_sf"/>
</dbReference>
<protein>
    <recommendedName>
        <fullName evidence="3">Pentatricopeptide repeat-containing protein</fullName>
    </recommendedName>
</protein>
<dbReference type="PaxDb" id="4513-MLOC_3718.1"/>
<dbReference type="Gramene" id="HORVU.MOREX.r2.1HG0068640.1">
    <property type="protein sequence ID" value="HORVU.MOREX.r2.1HG0068640.1.CDS.1"/>
    <property type="gene ID" value="HORVU.MOREX.r2.1HG0068640"/>
</dbReference>
<dbReference type="InterPro" id="IPR002885">
    <property type="entry name" value="PPR_rpt"/>
</dbReference>
<dbReference type="PANTHER" id="PTHR47926">
    <property type="entry name" value="PENTATRICOPEPTIDE REPEAT-CONTAINING PROTEIN"/>
    <property type="match status" value="1"/>
</dbReference>
<dbReference type="InterPro" id="IPR046960">
    <property type="entry name" value="PPR_At4g14850-like_plant"/>
</dbReference>
<proteinExistence type="predicted"/>
<dbReference type="ExpressionAtlas" id="M0VTS4">
    <property type="expression patterns" value="baseline"/>
</dbReference>
<dbReference type="EnsemblPlants" id="HORVU.MOREX.r3.1HG0083550.1">
    <property type="protein sequence ID" value="HORVU.MOREX.r3.1HG0083550.1.CDS1"/>
    <property type="gene ID" value="HORVU.MOREX.r3.1HG0083550"/>
</dbReference>